<dbReference type="RefSeq" id="WP_095372141.1">
    <property type="nucleotide sequence ID" value="NZ_CP022983.1"/>
</dbReference>
<evidence type="ECO:0000313" key="6">
    <source>
        <dbReference type="EMBL" id="ASV68571.1"/>
    </source>
</evidence>
<sequence length="468" mass="52750">MFTLQHTEFKEGFIKALSKAQRTNHDILFSEVCEIDCIDPLAFFGAGKKTELGDRFFWTGSDNEVVITGVGINYLFQSDQTTDRFFYVQKKWQSLLDDAIIHNSYSIDAIGPTLFGGFTFDPLKEKTKLWSQYKHTDFHLPQYMCTITGGRAFLTTNMLVHPHDREERIEYMLEERRQLLQNAKVLPTGINNKVIAQHEVASREWKKAVAQVVDEMKKNVIQKVVLARETRLTFAHPVQIESVLQNLLDKQKNSFIFAFESGSDCFIGATPERLVKKQGHTLYTTCLAGSMKRGETKEEDDVLGKELLQDEKNLQEHQYVVDMIRQAMEMVGTEVELPEGPQLLKLRDIQHLYTPVIAAASKEGSLLAIIEKLHPTPALGGVPTEKAIEVIRGLEILDRGLYGSPIGWLDYQGNGDFAVALRSGLIQGNEASIFAGCGVVKDSEVESEFQETKIKFRPMLSALGGELK</sequence>
<dbReference type="EMBL" id="CP022983">
    <property type="protein sequence ID" value="ASV68571.1"/>
    <property type="molecule type" value="Genomic_DNA"/>
</dbReference>
<dbReference type="InterPro" id="IPR004561">
    <property type="entry name" value="IsoChor_synthase"/>
</dbReference>
<protein>
    <recommendedName>
        <fullName evidence="4">Isochorismate synthase MenF</fullName>
        <ecNumber evidence="4">5.4.4.2</ecNumber>
    </recommendedName>
    <alternativeName>
        <fullName evidence="4">Isochorismate mutase</fullName>
    </alternativeName>
</protein>
<dbReference type="OrthoDB" id="9803598at2"/>
<dbReference type="InterPro" id="IPR005801">
    <property type="entry name" value="ADC_synthase"/>
</dbReference>
<feature type="binding site" evidence="4">
    <location>
        <position position="451"/>
    </location>
    <ligand>
        <name>Mg(2+)</name>
        <dbReference type="ChEBI" id="CHEBI:18420"/>
    </ligand>
</feature>
<dbReference type="Proteomes" id="UP000215137">
    <property type="component" value="Chromosome"/>
</dbReference>
<dbReference type="GO" id="GO:0000287">
    <property type="term" value="F:magnesium ion binding"/>
    <property type="evidence" value="ECO:0007669"/>
    <property type="project" value="UniProtKB-UniRule"/>
</dbReference>
<dbReference type="PANTHER" id="PTHR42839">
    <property type="entry name" value="ISOCHORISMATE SYNTHASE ENTC"/>
    <property type="match status" value="1"/>
</dbReference>
<comment type="catalytic activity">
    <reaction evidence="1 4">
        <text>chorismate = isochorismate</text>
        <dbReference type="Rhea" id="RHEA:18985"/>
        <dbReference type="ChEBI" id="CHEBI:29748"/>
        <dbReference type="ChEBI" id="CHEBI:29780"/>
        <dbReference type="EC" id="5.4.4.2"/>
    </reaction>
</comment>
<dbReference type="PANTHER" id="PTHR42839:SF1">
    <property type="entry name" value="ISOCHORISMATE SYNTHASE MENF"/>
    <property type="match status" value="1"/>
</dbReference>
<dbReference type="NCBIfam" id="TIGR00543">
    <property type="entry name" value="isochor_syn"/>
    <property type="match status" value="1"/>
</dbReference>
<keyword evidence="4" id="KW-0479">Metal-binding</keyword>
<feature type="active site" description="Proton donor" evidence="4">
    <location>
        <position position="272"/>
    </location>
</feature>
<dbReference type="SUPFAM" id="SSF56322">
    <property type="entry name" value="ADC synthase"/>
    <property type="match status" value="1"/>
</dbReference>
<evidence type="ECO:0000256" key="3">
    <source>
        <dbReference type="ARBA" id="ARBA00023235"/>
    </source>
</evidence>
<dbReference type="UniPathway" id="UPA01057">
    <property type="reaction ID" value="UER00163"/>
</dbReference>
<comment type="cofactor">
    <cofactor evidence="4">
        <name>Mg(2+)</name>
        <dbReference type="ChEBI" id="CHEBI:18420"/>
    </cofactor>
</comment>
<keyword evidence="7" id="KW-1185">Reference proteome</keyword>
<gene>
    <name evidence="4" type="primary">menF</name>
    <name evidence="6" type="ORF">CKF48_15545</name>
</gene>
<organism evidence="6 7">
    <name type="scientific">Cytobacillus kochii</name>
    <dbReference type="NCBI Taxonomy" id="859143"/>
    <lineage>
        <taxon>Bacteria</taxon>
        <taxon>Bacillati</taxon>
        <taxon>Bacillota</taxon>
        <taxon>Bacilli</taxon>
        <taxon>Bacillales</taxon>
        <taxon>Bacillaceae</taxon>
        <taxon>Cytobacillus</taxon>
    </lineage>
</organism>
<dbReference type="PRINTS" id="PR00095">
    <property type="entry name" value="ANTSNTHASEI"/>
</dbReference>
<evidence type="ECO:0000313" key="7">
    <source>
        <dbReference type="Proteomes" id="UP000215137"/>
    </source>
</evidence>
<dbReference type="Pfam" id="PF00425">
    <property type="entry name" value="Chorismate_bind"/>
    <property type="match status" value="1"/>
</dbReference>
<keyword evidence="3 4" id="KW-0413">Isomerase</keyword>
<dbReference type="EC" id="5.4.4.2" evidence="4"/>
<dbReference type="Gene3D" id="3.60.120.10">
    <property type="entry name" value="Anthranilate synthase"/>
    <property type="match status" value="1"/>
</dbReference>
<dbReference type="InterPro" id="IPR034681">
    <property type="entry name" value="MenF"/>
</dbReference>
<evidence type="ECO:0000256" key="4">
    <source>
        <dbReference type="HAMAP-Rule" id="MF_01935"/>
    </source>
</evidence>
<dbReference type="HAMAP" id="MF_01935">
    <property type="entry name" value="MenF"/>
    <property type="match status" value="1"/>
</dbReference>
<comment type="pathway">
    <text evidence="4">Quinol/quinone metabolism; 1,4-dihydroxy-2-naphthoate biosynthesis; 1,4-dihydroxy-2-naphthoate from chorismate: step 1/7.</text>
</comment>
<dbReference type="KEGG" id="bko:CKF48_15545"/>
<dbReference type="AlphaFoldDB" id="A0A248TK89"/>
<proteinExistence type="inferred from homology"/>
<feature type="binding site" evidence="4">
    <location>
        <position position="316"/>
    </location>
    <ligand>
        <name>Mg(2+)</name>
        <dbReference type="ChEBI" id="CHEBI:18420"/>
    </ligand>
</feature>
<dbReference type="GO" id="GO:0008909">
    <property type="term" value="F:isochorismate synthase activity"/>
    <property type="evidence" value="ECO:0007669"/>
    <property type="project" value="UniProtKB-UniRule"/>
</dbReference>
<keyword evidence="4" id="KW-0474">Menaquinone biosynthesis</keyword>
<dbReference type="GO" id="GO:0009697">
    <property type="term" value="P:salicylic acid biosynthetic process"/>
    <property type="evidence" value="ECO:0007669"/>
    <property type="project" value="TreeGrafter"/>
</dbReference>
<reference evidence="6 7" key="1">
    <citation type="submission" date="2017-08" db="EMBL/GenBank/DDBJ databases">
        <title>Complete Genome Sequence of Bacillus kochii Oregon-R-modENCODE STRAIN BDGP4, isolated from Drosophila melanogaster gut.</title>
        <authorList>
            <person name="Wan K.H."/>
            <person name="Yu C."/>
            <person name="Park S."/>
            <person name="Hammonds A.S."/>
            <person name="Booth B.W."/>
            <person name="Celniker S.E."/>
        </authorList>
    </citation>
    <scope>NUCLEOTIDE SEQUENCE [LARGE SCALE GENOMIC DNA]</scope>
    <source>
        <strain evidence="6 7">BDGP4</strain>
    </source>
</reference>
<dbReference type="GO" id="GO:0009234">
    <property type="term" value="P:menaquinone biosynthetic process"/>
    <property type="evidence" value="ECO:0007669"/>
    <property type="project" value="UniProtKB-UniRule"/>
</dbReference>
<evidence type="ECO:0000259" key="5">
    <source>
        <dbReference type="Pfam" id="PF00425"/>
    </source>
</evidence>
<dbReference type="UniPathway" id="UPA00079"/>
<feature type="active site" description="Proton acceptor" evidence="4">
    <location>
        <position position="223"/>
    </location>
</feature>
<name>A0A248TK89_9BACI</name>
<dbReference type="InterPro" id="IPR019999">
    <property type="entry name" value="Anth_synth_I-like"/>
</dbReference>
<comment type="pathway">
    <text evidence="4">Quinol/quinone metabolism; menaquinone biosynthesis.</text>
</comment>
<comment type="function">
    <text evidence="4">Catalyzes the conversion of chorismate to isochorismate.</text>
</comment>
<evidence type="ECO:0000256" key="1">
    <source>
        <dbReference type="ARBA" id="ARBA00000799"/>
    </source>
</evidence>
<dbReference type="InterPro" id="IPR015890">
    <property type="entry name" value="Chorismate_C"/>
</dbReference>
<comment type="similarity">
    <text evidence="2 4">Belongs to the isochorismate synthase family.</text>
</comment>
<feature type="domain" description="Chorismate-utilising enzyme C-terminal" evidence="5">
    <location>
        <begin position="203"/>
        <end position="455"/>
    </location>
</feature>
<evidence type="ECO:0000256" key="2">
    <source>
        <dbReference type="ARBA" id="ARBA00005297"/>
    </source>
</evidence>
<keyword evidence="4" id="KW-0460">Magnesium</keyword>
<accession>A0A248TK89</accession>